<evidence type="ECO:0000256" key="2">
    <source>
        <dbReference type="ARBA" id="ARBA00022448"/>
    </source>
</evidence>
<dbReference type="GO" id="GO:0005886">
    <property type="term" value="C:plasma membrane"/>
    <property type="evidence" value="ECO:0007669"/>
    <property type="project" value="UniProtKB-SubCell"/>
</dbReference>
<dbReference type="PROSITE" id="PS50928">
    <property type="entry name" value="ABC_TM1"/>
    <property type="match status" value="1"/>
</dbReference>
<keyword evidence="5 7" id="KW-1133">Transmembrane helix</keyword>
<dbReference type="SUPFAM" id="SSF161098">
    <property type="entry name" value="MetI-like"/>
    <property type="match status" value="1"/>
</dbReference>
<evidence type="ECO:0000313" key="10">
    <source>
        <dbReference type="Proteomes" id="UP000399805"/>
    </source>
</evidence>
<gene>
    <name evidence="9" type="ORF">AA23TX_07909</name>
</gene>
<evidence type="ECO:0000256" key="4">
    <source>
        <dbReference type="ARBA" id="ARBA00022692"/>
    </source>
</evidence>
<dbReference type="EMBL" id="CABVGP010000003">
    <property type="protein sequence ID" value="VVJ23000.1"/>
    <property type="molecule type" value="Genomic_DNA"/>
</dbReference>
<feature type="transmembrane region" description="Helical" evidence="7">
    <location>
        <begin position="282"/>
        <end position="303"/>
    </location>
</feature>
<dbReference type="GO" id="GO:0055085">
    <property type="term" value="P:transmembrane transport"/>
    <property type="evidence" value="ECO:0007669"/>
    <property type="project" value="InterPro"/>
</dbReference>
<dbReference type="RefSeq" id="WP_155547895.1">
    <property type="nucleotide sequence ID" value="NZ_CABVGP010000003.1"/>
</dbReference>
<proteinExistence type="inferred from homology"/>
<keyword evidence="3" id="KW-1003">Cell membrane</keyword>
<keyword evidence="10" id="KW-1185">Reference proteome</keyword>
<feature type="transmembrane region" description="Helical" evidence="7">
    <location>
        <begin position="130"/>
        <end position="149"/>
    </location>
</feature>
<protein>
    <submittedName>
        <fullName evidence="9">Urea carboxylase-related ABC transporter</fullName>
    </submittedName>
</protein>
<feature type="transmembrane region" description="Helical" evidence="7">
    <location>
        <begin position="161"/>
        <end position="180"/>
    </location>
</feature>
<dbReference type="CDD" id="cd06261">
    <property type="entry name" value="TM_PBP2"/>
    <property type="match status" value="1"/>
</dbReference>
<name>A0A6I8M2R5_9PSEU</name>
<reference evidence="9 10" key="1">
    <citation type="submission" date="2019-09" db="EMBL/GenBank/DDBJ databases">
        <authorList>
            <person name="Leyn A S."/>
        </authorList>
    </citation>
    <scope>NUCLEOTIDE SEQUENCE [LARGE SCALE GENOMIC DNA]</scope>
    <source>
        <strain evidence="9">AA231_1</strain>
    </source>
</reference>
<accession>A0A6I8M2R5</accession>
<dbReference type="Gene3D" id="1.10.3720.10">
    <property type="entry name" value="MetI-like"/>
    <property type="match status" value="1"/>
</dbReference>
<keyword evidence="4 7" id="KW-0812">Transmembrane</keyword>
<dbReference type="PANTHER" id="PTHR30151:SF0">
    <property type="entry name" value="ABC TRANSPORTER PERMEASE PROTEIN MJ0413-RELATED"/>
    <property type="match status" value="1"/>
</dbReference>
<comment type="similarity">
    <text evidence="7">Belongs to the binding-protein-dependent transport system permease family.</text>
</comment>
<keyword evidence="6 7" id="KW-0472">Membrane</keyword>
<evidence type="ECO:0000313" key="9">
    <source>
        <dbReference type="EMBL" id="VVJ23000.1"/>
    </source>
</evidence>
<evidence type="ECO:0000256" key="6">
    <source>
        <dbReference type="ARBA" id="ARBA00023136"/>
    </source>
</evidence>
<organism evidence="9 10">
    <name type="scientific">Amycolatopsis camponoti</name>
    <dbReference type="NCBI Taxonomy" id="2606593"/>
    <lineage>
        <taxon>Bacteria</taxon>
        <taxon>Bacillati</taxon>
        <taxon>Actinomycetota</taxon>
        <taxon>Actinomycetes</taxon>
        <taxon>Pseudonocardiales</taxon>
        <taxon>Pseudonocardiaceae</taxon>
        <taxon>Amycolatopsis</taxon>
    </lineage>
</organism>
<feature type="transmembrane region" description="Helical" evidence="7">
    <location>
        <begin position="186"/>
        <end position="205"/>
    </location>
</feature>
<comment type="subcellular location">
    <subcellularLocation>
        <location evidence="1 7">Cell membrane</location>
        <topology evidence="1 7">Multi-pass membrane protein</topology>
    </subcellularLocation>
</comment>
<dbReference type="Pfam" id="PF00528">
    <property type="entry name" value="BPD_transp_1"/>
    <property type="match status" value="1"/>
</dbReference>
<sequence>MTGPTQRTTPAVTADERAAEVLEAEQRLAEAQESGRGRPAWAPLPRRTAPKATSALLSLRTPLSASARWKLAVLSFAIPFLAWVLLSVSGVVNPTFLPSPVAVVRAGVDMASTGELFDDLWATTQRVLEGFGLAILVSVPLGILMGGFSAGQAFFEPLIGLLRYLPASAFIPLLIIWLGIGEPSKIAMLFLGTVFFNTLMTADVVRGVPGALLDVSYTLGARRGEVLRKVVVPHSLPGVIDAIRVNAAAAWNFVVVAELINSSAGLGYRIVRAQRFLQTDKIFAVLVVIGVAGLLIDVLLRLLRTRVGKWAA</sequence>
<evidence type="ECO:0000259" key="8">
    <source>
        <dbReference type="PROSITE" id="PS50928"/>
    </source>
</evidence>
<feature type="transmembrane region" description="Helical" evidence="7">
    <location>
        <begin position="71"/>
        <end position="92"/>
    </location>
</feature>
<evidence type="ECO:0000256" key="5">
    <source>
        <dbReference type="ARBA" id="ARBA00022989"/>
    </source>
</evidence>
<dbReference type="Proteomes" id="UP000399805">
    <property type="component" value="Unassembled WGS sequence"/>
</dbReference>
<dbReference type="PANTHER" id="PTHR30151">
    <property type="entry name" value="ALKANE SULFONATE ABC TRANSPORTER-RELATED, MEMBRANE SUBUNIT"/>
    <property type="match status" value="1"/>
</dbReference>
<feature type="domain" description="ABC transmembrane type-1" evidence="8">
    <location>
        <begin position="120"/>
        <end position="304"/>
    </location>
</feature>
<evidence type="ECO:0000256" key="7">
    <source>
        <dbReference type="RuleBase" id="RU363032"/>
    </source>
</evidence>
<evidence type="ECO:0000256" key="3">
    <source>
        <dbReference type="ARBA" id="ARBA00022475"/>
    </source>
</evidence>
<dbReference type="InterPro" id="IPR000515">
    <property type="entry name" value="MetI-like"/>
</dbReference>
<keyword evidence="2 7" id="KW-0813">Transport</keyword>
<dbReference type="InterPro" id="IPR035906">
    <property type="entry name" value="MetI-like_sf"/>
</dbReference>
<evidence type="ECO:0000256" key="1">
    <source>
        <dbReference type="ARBA" id="ARBA00004651"/>
    </source>
</evidence>
<dbReference type="AlphaFoldDB" id="A0A6I8M2R5"/>